<feature type="compositionally biased region" description="Low complexity" evidence="1">
    <location>
        <begin position="80"/>
        <end position="91"/>
    </location>
</feature>
<gene>
    <name evidence="2" type="ORF">Adt_07967</name>
</gene>
<dbReference type="PANTHER" id="PTHR37255:SF1">
    <property type="entry name" value="OS07G0669600 PROTEIN"/>
    <property type="match status" value="1"/>
</dbReference>
<evidence type="ECO:0000313" key="2">
    <source>
        <dbReference type="EMBL" id="KAL2534616.1"/>
    </source>
</evidence>
<sequence>MEGLTEDEKKALRGSKFAPLPSAPAPTRSLPRQSHPGGPVKTNKAAALAKFLERKLQDPNGLASVDPKLVELAVQNAKQTVRSSGSSTSGRIVHHVNSFGDYEDSVEEEEVKTSVSKKHNKKKKKKEKSKYKKQKKLEDFGCDTSKRSKKKLKL</sequence>
<evidence type="ECO:0000313" key="3">
    <source>
        <dbReference type="Proteomes" id="UP001604336"/>
    </source>
</evidence>
<dbReference type="AlphaFoldDB" id="A0ABD1VB94"/>
<name>A0ABD1VB94_9LAMI</name>
<organism evidence="2 3">
    <name type="scientific">Abeliophyllum distichum</name>
    <dbReference type="NCBI Taxonomy" id="126358"/>
    <lineage>
        <taxon>Eukaryota</taxon>
        <taxon>Viridiplantae</taxon>
        <taxon>Streptophyta</taxon>
        <taxon>Embryophyta</taxon>
        <taxon>Tracheophyta</taxon>
        <taxon>Spermatophyta</taxon>
        <taxon>Magnoliopsida</taxon>
        <taxon>eudicotyledons</taxon>
        <taxon>Gunneridae</taxon>
        <taxon>Pentapetalae</taxon>
        <taxon>asterids</taxon>
        <taxon>lamiids</taxon>
        <taxon>Lamiales</taxon>
        <taxon>Oleaceae</taxon>
        <taxon>Forsythieae</taxon>
        <taxon>Abeliophyllum</taxon>
    </lineage>
</organism>
<feature type="compositionally biased region" description="Basic and acidic residues" evidence="1">
    <location>
        <begin position="1"/>
        <end position="11"/>
    </location>
</feature>
<dbReference type="Proteomes" id="UP001604336">
    <property type="component" value="Unassembled WGS sequence"/>
</dbReference>
<feature type="compositionally biased region" description="Basic residues" evidence="1">
    <location>
        <begin position="115"/>
        <end position="135"/>
    </location>
</feature>
<reference evidence="3" key="1">
    <citation type="submission" date="2024-07" db="EMBL/GenBank/DDBJ databases">
        <title>Two chromosome-level genome assemblies of Korean endemic species Abeliophyllum distichum and Forsythia ovata (Oleaceae).</title>
        <authorList>
            <person name="Jang H."/>
        </authorList>
    </citation>
    <scope>NUCLEOTIDE SEQUENCE [LARGE SCALE GENOMIC DNA]</scope>
</reference>
<dbReference type="PANTHER" id="PTHR37255">
    <property type="entry name" value="OS07G0669600 PROTEIN"/>
    <property type="match status" value="1"/>
</dbReference>
<accession>A0ABD1VB94</accession>
<feature type="compositionally biased region" description="Acidic residues" evidence="1">
    <location>
        <begin position="101"/>
        <end position="110"/>
    </location>
</feature>
<proteinExistence type="predicted"/>
<evidence type="ECO:0000256" key="1">
    <source>
        <dbReference type="SAM" id="MobiDB-lite"/>
    </source>
</evidence>
<comment type="caution">
    <text evidence="2">The sequence shown here is derived from an EMBL/GenBank/DDBJ whole genome shotgun (WGS) entry which is preliminary data.</text>
</comment>
<keyword evidence="3" id="KW-1185">Reference proteome</keyword>
<protein>
    <submittedName>
        <fullName evidence="2">Uncharacterized protein</fullName>
    </submittedName>
</protein>
<dbReference type="EMBL" id="JBFOLK010000002">
    <property type="protein sequence ID" value="KAL2534616.1"/>
    <property type="molecule type" value="Genomic_DNA"/>
</dbReference>
<feature type="region of interest" description="Disordered" evidence="1">
    <location>
        <begin position="1"/>
        <end position="43"/>
    </location>
</feature>
<feature type="region of interest" description="Disordered" evidence="1">
    <location>
        <begin position="77"/>
        <end position="154"/>
    </location>
</feature>